<dbReference type="Pfam" id="PF00106">
    <property type="entry name" value="adh_short"/>
    <property type="match status" value="1"/>
</dbReference>
<evidence type="ECO:0000313" key="3">
    <source>
        <dbReference type="EMBL" id="CAE0448328.1"/>
    </source>
</evidence>
<evidence type="ECO:0000256" key="1">
    <source>
        <dbReference type="ARBA" id="ARBA00006484"/>
    </source>
</evidence>
<dbReference type="PANTHER" id="PTHR24320">
    <property type="entry name" value="RETINOL DEHYDROGENASE"/>
    <property type="match status" value="1"/>
</dbReference>
<gene>
    <name evidence="3" type="ORF">ASTO00021_LOCUS18292</name>
</gene>
<keyword evidence="2" id="KW-0560">Oxidoreductase</keyword>
<dbReference type="PANTHER" id="PTHR24320:SF152">
    <property type="entry name" value="SHORT-CHAIN DEHYDROGENASE_REDUCTASE FAMILY PROTEIN"/>
    <property type="match status" value="1"/>
</dbReference>
<dbReference type="AlphaFoldDB" id="A0A7S3V2T4"/>
<accession>A0A7S3V2T4</accession>
<dbReference type="PRINTS" id="PR00081">
    <property type="entry name" value="GDHRDH"/>
</dbReference>
<organism evidence="3">
    <name type="scientific">Aplanochytrium stocchinoi</name>
    <dbReference type="NCBI Taxonomy" id="215587"/>
    <lineage>
        <taxon>Eukaryota</taxon>
        <taxon>Sar</taxon>
        <taxon>Stramenopiles</taxon>
        <taxon>Bigyra</taxon>
        <taxon>Labyrinthulomycetes</taxon>
        <taxon>Thraustochytrida</taxon>
        <taxon>Thraustochytriidae</taxon>
        <taxon>Aplanochytrium</taxon>
    </lineage>
</organism>
<dbReference type="GO" id="GO:0016491">
    <property type="term" value="F:oxidoreductase activity"/>
    <property type="evidence" value="ECO:0007669"/>
    <property type="project" value="UniProtKB-KW"/>
</dbReference>
<sequence>MKVALVTGGNQGLGLSTAKELTALGYHVYITVRSDEKGLGAVGNIKAENASALVDYEVMDMGDLISVADFIDRFSPEALDLLVCNAGIMNTPFAISKDSFEMQYQVNHLAHLLLTIKFLPKLKKAGRSRVVFLSSRAHMRHSEPIDYDALSKESAETYNGWHAYGRSKLSNILAAKALAKRFPISTSGINFFAVHPGLVDTGLLTKGGLNLKGMKVTDGIKCTIYVATSSDLENSSGEYWHNEVTEFIRGSLETPKFMTKIANSEEEADKMWEHSLKMLGIRNEEVI</sequence>
<proteinExistence type="inferred from homology"/>
<evidence type="ECO:0000256" key="2">
    <source>
        <dbReference type="ARBA" id="ARBA00023002"/>
    </source>
</evidence>
<protein>
    <submittedName>
        <fullName evidence="3">Uncharacterized protein</fullName>
    </submittedName>
</protein>
<comment type="similarity">
    <text evidence="1">Belongs to the short-chain dehydrogenases/reductases (SDR) family.</text>
</comment>
<dbReference type="InterPro" id="IPR036291">
    <property type="entry name" value="NAD(P)-bd_dom_sf"/>
</dbReference>
<dbReference type="SUPFAM" id="SSF51735">
    <property type="entry name" value="NAD(P)-binding Rossmann-fold domains"/>
    <property type="match status" value="1"/>
</dbReference>
<dbReference type="InterPro" id="IPR002347">
    <property type="entry name" value="SDR_fam"/>
</dbReference>
<dbReference type="EMBL" id="HBIN01024291">
    <property type="protein sequence ID" value="CAE0448328.1"/>
    <property type="molecule type" value="Transcribed_RNA"/>
</dbReference>
<reference evidence="3" key="1">
    <citation type="submission" date="2021-01" db="EMBL/GenBank/DDBJ databases">
        <authorList>
            <person name="Corre E."/>
            <person name="Pelletier E."/>
            <person name="Niang G."/>
            <person name="Scheremetjew M."/>
            <person name="Finn R."/>
            <person name="Kale V."/>
            <person name="Holt S."/>
            <person name="Cochrane G."/>
            <person name="Meng A."/>
            <person name="Brown T."/>
            <person name="Cohen L."/>
        </authorList>
    </citation>
    <scope>NUCLEOTIDE SEQUENCE</scope>
    <source>
        <strain evidence="3">GSBS06</strain>
    </source>
</reference>
<dbReference type="Gene3D" id="3.40.50.720">
    <property type="entry name" value="NAD(P)-binding Rossmann-like Domain"/>
    <property type="match status" value="1"/>
</dbReference>
<name>A0A7S3V2T4_9STRA</name>